<dbReference type="GO" id="GO:0022857">
    <property type="term" value="F:transmembrane transporter activity"/>
    <property type="evidence" value="ECO:0007669"/>
    <property type="project" value="InterPro"/>
</dbReference>
<keyword evidence="13" id="KW-0539">Nucleus</keyword>
<dbReference type="Pfam" id="PF00892">
    <property type="entry name" value="EamA"/>
    <property type="match status" value="2"/>
</dbReference>
<feature type="domain" description="SBP-type" evidence="17">
    <location>
        <begin position="523"/>
        <end position="600"/>
    </location>
</feature>
<reference evidence="18" key="1">
    <citation type="submission" date="2022-05" db="EMBL/GenBank/DDBJ databases">
        <title>The Musa troglodytarum L. genome provides insights into the mechanism of non-climacteric behaviour and enrichment of carotenoids.</title>
        <authorList>
            <person name="Wang J."/>
        </authorList>
    </citation>
    <scope>NUCLEOTIDE SEQUENCE</scope>
    <source>
        <tissue evidence="18">Leaf</tissue>
    </source>
</reference>
<comment type="subcellular location">
    <subcellularLocation>
        <location evidence="2">Membrane</location>
        <topology evidence="2">Multi-pass membrane protein</topology>
    </subcellularLocation>
    <subcellularLocation>
        <location evidence="1">Nucleus</location>
    </subcellularLocation>
</comment>
<keyword evidence="5" id="KW-0479">Metal-binding</keyword>
<evidence type="ECO:0000256" key="1">
    <source>
        <dbReference type="ARBA" id="ARBA00004123"/>
    </source>
</evidence>
<evidence type="ECO:0000256" key="2">
    <source>
        <dbReference type="ARBA" id="ARBA00004141"/>
    </source>
</evidence>
<protein>
    <submittedName>
        <fullName evidence="18">Auxin-induced protein</fullName>
    </submittedName>
</protein>
<keyword evidence="11 16" id="KW-0472">Membrane</keyword>
<dbReference type="Gene3D" id="4.10.1100.10">
    <property type="entry name" value="Transcription factor, SBP-box domain"/>
    <property type="match status" value="1"/>
</dbReference>
<feature type="transmembrane region" description="Helical" evidence="16">
    <location>
        <begin position="264"/>
        <end position="285"/>
    </location>
</feature>
<evidence type="ECO:0000256" key="10">
    <source>
        <dbReference type="ARBA" id="ARBA00023125"/>
    </source>
</evidence>
<dbReference type="Pfam" id="PF03110">
    <property type="entry name" value="SBP"/>
    <property type="match status" value="1"/>
</dbReference>
<dbReference type="PROSITE" id="PS51141">
    <property type="entry name" value="ZF_SBP"/>
    <property type="match status" value="1"/>
</dbReference>
<evidence type="ECO:0000256" key="7">
    <source>
        <dbReference type="ARBA" id="ARBA00022833"/>
    </source>
</evidence>
<dbReference type="GO" id="GO:0005634">
    <property type="term" value="C:nucleus"/>
    <property type="evidence" value="ECO:0007669"/>
    <property type="project" value="UniProtKB-SubCell"/>
</dbReference>
<keyword evidence="6 14" id="KW-0863">Zinc-finger</keyword>
<dbReference type="SUPFAM" id="SSF103481">
    <property type="entry name" value="Multidrug resistance efflux transporter EmrE"/>
    <property type="match status" value="2"/>
</dbReference>
<evidence type="ECO:0000256" key="12">
    <source>
        <dbReference type="ARBA" id="ARBA00023163"/>
    </source>
</evidence>
<dbReference type="InterPro" id="IPR004333">
    <property type="entry name" value="SBP_dom"/>
</dbReference>
<dbReference type="AlphaFoldDB" id="A0A9E7FU49"/>
<dbReference type="GO" id="GO:0016020">
    <property type="term" value="C:membrane"/>
    <property type="evidence" value="ECO:0007669"/>
    <property type="project" value="UniProtKB-SubCell"/>
</dbReference>
<dbReference type="InterPro" id="IPR037185">
    <property type="entry name" value="EmrE-like"/>
</dbReference>
<accession>A0A9E7FU49</accession>
<dbReference type="Proteomes" id="UP001055439">
    <property type="component" value="Chromosome 4"/>
</dbReference>
<organism evidence="18 19">
    <name type="scientific">Musa troglodytarum</name>
    <name type="common">fe'i banana</name>
    <dbReference type="NCBI Taxonomy" id="320322"/>
    <lineage>
        <taxon>Eukaryota</taxon>
        <taxon>Viridiplantae</taxon>
        <taxon>Streptophyta</taxon>
        <taxon>Embryophyta</taxon>
        <taxon>Tracheophyta</taxon>
        <taxon>Spermatophyta</taxon>
        <taxon>Magnoliopsida</taxon>
        <taxon>Liliopsida</taxon>
        <taxon>Zingiberales</taxon>
        <taxon>Musaceae</taxon>
        <taxon>Musa</taxon>
    </lineage>
</organism>
<evidence type="ECO:0000256" key="4">
    <source>
        <dbReference type="ARBA" id="ARBA00022692"/>
    </source>
</evidence>
<feature type="transmembrane region" description="Helical" evidence="16">
    <location>
        <begin position="115"/>
        <end position="136"/>
    </location>
</feature>
<dbReference type="InterPro" id="IPR000620">
    <property type="entry name" value="EamA_dom"/>
</dbReference>
<feature type="transmembrane region" description="Helical" evidence="16">
    <location>
        <begin position="78"/>
        <end position="103"/>
    </location>
</feature>
<evidence type="ECO:0000256" key="9">
    <source>
        <dbReference type="ARBA" id="ARBA00023015"/>
    </source>
</evidence>
<feature type="transmembrane region" description="Helical" evidence="16">
    <location>
        <begin position="197"/>
        <end position="217"/>
    </location>
</feature>
<evidence type="ECO:0000256" key="3">
    <source>
        <dbReference type="ARBA" id="ARBA00007635"/>
    </source>
</evidence>
<evidence type="ECO:0000256" key="13">
    <source>
        <dbReference type="ARBA" id="ARBA00023242"/>
    </source>
</evidence>
<comment type="similarity">
    <text evidence="3">Belongs to the drug/metabolite transporter (DMT) superfamily. Plant drug/metabolite exporter (P-DME) (TC 2.A.7.4) family.</text>
</comment>
<name>A0A9E7FU49_9LILI</name>
<evidence type="ECO:0000313" key="18">
    <source>
        <dbReference type="EMBL" id="URD99993.1"/>
    </source>
</evidence>
<evidence type="ECO:0000256" key="11">
    <source>
        <dbReference type="ARBA" id="ARBA00023136"/>
    </source>
</evidence>
<proteinExistence type="inferred from homology"/>
<dbReference type="SUPFAM" id="SSF103612">
    <property type="entry name" value="SBT domain"/>
    <property type="match status" value="1"/>
</dbReference>
<feature type="transmembrane region" description="Helical" evidence="16">
    <location>
        <begin position="143"/>
        <end position="165"/>
    </location>
</feature>
<dbReference type="GO" id="GO:0008270">
    <property type="term" value="F:zinc ion binding"/>
    <property type="evidence" value="ECO:0007669"/>
    <property type="project" value="UniProtKB-KW"/>
</dbReference>
<feature type="transmembrane region" description="Helical" evidence="16">
    <location>
        <begin position="44"/>
        <end position="66"/>
    </location>
</feature>
<evidence type="ECO:0000313" key="19">
    <source>
        <dbReference type="Proteomes" id="UP001055439"/>
    </source>
</evidence>
<evidence type="ECO:0000256" key="8">
    <source>
        <dbReference type="ARBA" id="ARBA00022989"/>
    </source>
</evidence>
<feature type="compositionally biased region" description="Polar residues" evidence="15">
    <location>
        <begin position="425"/>
        <end position="434"/>
    </location>
</feature>
<evidence type="ECO:0000259" key="17">
    <source>
        <dbReference type="PROSITE" id="PS51141"/>
    </source>
</evidence>
<feature type="transmembrane region" description="Helical" evidence="16">
    <location>
        <begin position="306"/>
        <end position="335"/>
    </location>
</feature>
<dbReference type="PANTHER" id="PTHR31218">
    <property type="entry name" value="WAT1-RELATED PROTEIN"/>
    <property type="match status" value="1"/>
</dbReference>
<keyword evidence="8 16" id="KW-1133">Transmembrane helix</keyword>
<feature type="compositionally biased region" description="Low complexity" evidence="15">
    <location>
        <begin position="413"/>
        <end position="424"/>
    </location>
</feature>
<sequence length="802" mass="87588">MAVGMAMPGNEALRAHLAMALVQVTYAGYHVLTKSVLNVGMNEVVFCVYRDLVAISILAPFAFLQHRRNVGLQVTRRLFASFILLGFTGIFANQLLFLLGLSYTNPTYASAIQPAIPVFTFILAAVLGVETINLVTNEGRMKILGTLVCVSGAILMVFYQGPAIIGSRVYDLTDHFAVGMKPQPEPIGLLGVGLEKWHFGVLCLIGNCFCMAAYLVLQAPVLIKYPASLSVTAYSYSFGALMMVLTGIFTTSGSKEWILTMPEIVSVLYAGIVASAMNYGIMTWSNKILGPSMVSLYNPLQPAMSTLLSTIFLGSAIYLGSIVGGILIIVGLYLVTWARYKEARSSTSIPYCKQLSLVRTNPQLLALWCGSACDISARVMDWNANASLLWDWDNHAPFGGNYKLSGGGGASSGSELGNGSSSKSTISASVDSSSKAGKEPEWVANLKNHGKNQLLPEAGSSLVAASVAGLEESQIGLKLGKRTYFEDVSAESTVKNTLSSLDSPAASTGLVKKPRVSHQSAHSSCCQVEGCNIDLSGAKDYHRKHRVCETHSKCPKVIVAGQERRFCQQCSRFHDLSEFDQRKRSCRRRLSDHNARRRKPRPNIISFSSTTLPPLLYDNKHQMNYLWNKAPFGHMKPMTSSKSESSQTFNLTQIKAPWMKSTKEVSIDRQLHLPNTQLSNGFPALYHDVDKLLPLKGTATEVLNQGSEASAGASNLDRAPDLRRALSLLSTSSWGSPDPRQTPPITEFVDANSSNHLVYGQPLAQQAQLLPFIMHRNGNQPQEFQLQKIPYRDTIFDASQIY</sequence>
<dbReference type="InterPro" id="IPR030184">
    <property type="entry name" value="WAT1-related"/>
</dbReference>
<keyword evidence="9" id="KW-0805">Transcription regulation</keyword>
<keyword evidence="10" id="KW-0238">DNA-binding</keyword>
<keyword evidence="7" id="KW-0862">Zinc</keyword>
<feature type="transmembrane region" description="Helical" evidence="16">
    <location>
        <begin position="12"/>
        <end position="32"/>
    </location>
</feature>
<dbReference type="InterPro" id="IPR036893">
    <property type="entry name" value="SBP_sf"/>
</dbReference>
<feature type="region of interest" description="Disordered" evidence="15">
    <location>
        <begin position="413"/>
        <end position="434"/>
    </location>
</feature>
<evidence type="ECO:0000256" key="14">
    <source>
        <dbReference type="PROSITE-ProRule" id="PRU00470"/>
    </source>
</evidence>
<keyword evidence="19" id="KW-1185">Reference proteome</keyword>
<dbReference type="GO" id="GO:0003677">
    <property type="term" value="F:DNA binding"/>
    <property type="evidence" value="ECO:0007669"/>
    <property type="project" value="UniProtKB-KW"/>
</dbReference>
<dbReference type="EMBL" id="CP097506">
    <property type="protein sequence ID" value="URD99993.1"/>
    <property type="molecule type" value="Genomic_DNA"/>
</dbReference>
<keyword evidence="12" id="KW-0804">Transcription</keyword>
<dbReference type="OrthoDB" id="514967at2759"/>
<gene>
    <name evidence="18" type="ORF">MUK42_31237</name>
</gene>
<evidence type="ECO:0000256" key="5">
    <source>
        <dbReference type="ARBA" id="ARBA00022723"/>
    </source>
</evidence>
<feature type="transmembrane region" description="Helical" evidence="16">
    <location>
        <begin position="229"/>
        <end position="252"/>
    </location>
</feature>
<keyword evidence="4 16" id="KW-0812">Transmembrane</keyword>
<evidence type="ECO:0000256" key="6">
    <source>
        <dbReference type="ARBA" id="ARBA00022771"/>
    </source>
</evidence>
<evidence type="ECO:0000256" key="15">
    <source>
        <dbReference type="SAM" id="MobiDB-lite"/>
    </source>
</evidence>
<dbReference type="FunFam" id="4.10.1100.10:FF:000001">
    <property type="entry name" value="Squamosa promoter-binding-like protein 14"/>
    <property type="match status" value="1"/>
</dbReference>
<evidence type="ECO:0000256" key="16">
    <source>
        <dbReference type="SAM" id="Phobius"/>
    </source>
</evidence>